<dbReference type="PANTHER" id="PTHR41534:SF2">
    <property type="entry name" value="3-PHENYLPROPIONATE_CINNAMIC ACID DIOXYGENASE SUBUNIT BETA"/>
    <property type="match status" value="1"/>
</dbReference>
<dbReference type="CDD" id="cd00667">
    <property type="entry name" value="ring_hydroxylating_dioxygenases_beta"/>
    <property type="match status" value="1"/>
</dbReference>
<dbReference type="eggNOG" id="COG5517">
    <property type="taxonomic scope" value="Bacteria"/>
</dbReference>
<dbReference type="NCBIfam" id="NF007479">
    <property type="entry name" value="PRK10069.1"/>
    <property type="match status" value="1"/>
</dbReference>
<organism evidence="3 4">
    <name type="scientific">Mycolicibacterium aromaticivorans JS19b1 = JCM 16368</name>
    <dbReference type="NCBI Taxonomy" id="1440774"/>
    <lineage>
        <taxon>Bacteria</taxon>
        <taxon>Bacillati</taxon>
        <taxon>Actinomycetota</taxon>
        <taxon>Actinomycetes</taxon>
        <taxon>Mycobacteriales</taxon>
        <taxon>Mycobacteriaceae</taxon>
        <taxon>Mycolicibacterium</taxon>
    </lineage>
</organism>
<dbReference type="RefSeq" id="WP_036348113.1">
    <property type="nucleotide sequence ID" value="NZ_JALN02000002.1"/>
</dbReference>
<dbReference type="STRING" id="1440774.Y900_027110"/>
<accession>A0A064CBC4</accession>
<name>A0A064CBC4_9MYCO</name>
<dbReference type="OrthoDB" id="3212009at2"/>
<dbReference type="InterPro" id="IPR000391">
    <property type="entry name" value="Rng_hydr_dOase-bsu"/>
</dbReference>
<gene>
    <name evidence="3" type="ORF">Y900_027110</name>
</gene>
<dbReference type="SUPFAM" id="SSF54427">
    <property type="entry name" value="NTF2-like"/>
    <property type="match status" value="1"/>
</dbReference>
<dbReference type="InterPro" id="IPR032710">
    <property type="entry name" value="NTF2-like_dom_sf"/>
</dbReference>
<evidence type="ECO:0000313" key="3">
    <source>
        <dbReference type="EMBL" id="KDE96976.1"/>
    </source>
</evidence>
<evidence type="ECO:0000256" key="2">
    <source>
        <dbReference type="ARBA" id="ARBA00023002"/>
    </source>
</evidence>
<dbReference type="Pfam" id="PF00866">
    <property type="entry name" value="Ring_hydroxyl_B"/>
    <property type="match status" value="1"/>
</dbReference>
<evidence type="ECO:0000256" key="1">
    <source>
        <dbReference type="ARBA" id="ARBA00009570"/>
    </source>
</evidence>
<keyword evidence="2" id="KW-0560">Oxidoreductase</keyword>
<keyword evidence="3" id="KW-0223">Dioxygenase</keyword>
<dbReference type="GO" id="GO:0051213">
    <property type="term" value="F:dioxygenase activity"/>
    <property type="evidence" value="ECO:0007669"/>
    <property type="project" value="UniProtKB-KW"/>
</dbReference>
<dbReference type="Proteomes" id="UP000022835">
    <property type="component" value="Unassembled WGS sequence"/>
</dbReference>
<dbReference type="AlphaFoldDB" id="A0A064CBC4"/>
<proteinExistence type="inferred from homology"/>
<protein>
    <submittedName>
        <fullName evidence="3">3-phenylpropionate dioxygenase</fullName>
    </submittedName>
</protein>
<dbReference type="EMBL" id="JALN02000002">
    <property type="protein sequence ID" value="KDE96976.1"/>
    <property type="molecule type" value="Genomic_DNA"/>
</dbReference>
<evidence type="ECO:0000313" key="4">
    <source>
        <dbReference type="Proteomes" id="UP000022835"/>
    </source>
</evidence>
<comment type="similarity">
    <text evidence="1">Belongs to the bacterial ring-hydroxylating dioxygenase beta subunit family.</text>
</comment>
<reference evidence="3" key="1">
    <citation type="submission" date="2014-05" db="EMBL/GenBank/DDBJ databases">
        <title>Genome sequence of Mycobacterium aromaticivorans strain JS19b1T (= DSM 45407T).</title>
        <authorList>
            <person name="Kwak Y."/>
            <person name="Park G.-S."/>
            <person name="Li Q.X."/>
            <person name="Lee S.-E."/>
            <person name="Shin J.-H."/>
        </authorList>
    </citation>
    <scope>NUCLEOTIDE SEQUENCE [LARGE SCALE GENOMIC DNA]</scope>
    <source>
        <strain evidence="3">JS19b1</strain>
    </source>
</reference>
<dbReference type="Gene3D" id="3.10.450.50">
    <property type="match status" value="1"/>
</dbReference>
<dbReference type="GO" id="GO:0019380">
    <property type="term" value="P:3-phenylpropionate catabolic process"/>
    <property type="evidence" value="ECO:0007669"/>
    <property type="project" value="TreeGrafter"/>
</dbReference>
<sequence length="185" mass="21411">MSATGGEISTRQDAVEKLLLQADIADFLYREADLLDERRYSEWLGLLTEDYEYSVPLRTNVAYDDLAQLEQTQQGSDICWFDEGKETVTSRVEQLMTGLHWAEEPVSRVSHLVTNVRIEAVEDAEVEVSCRFLVYRNRVTDETDFLVGRRRDRLRRSVAGDWQLCRRRLLLDQAVLLAKNLSIIL</sequence>
<comment type="caution">
    <text evidence="3">The sequence shown here is derived from an EMBL/GenBank/DDBJ whole genome shotgun (WGS) entry which is preliminary data.</text>
</comment>
<dbReference type="PANTHER" id="PTHR41534">
    <property type="entry name" value="BLR3401 PROTEIN"/>
    <property type="match status" value="1"/>
</dbReference>
<keyword evidence="4" id="KW-1185">Reference proteome</keyword>